<dbReference type="Pfam" id="PF04341">
    <property type="entry name" value="DUF485"/>
    <property type="match status" value="1"/>
</dbReference>
<keyword evidence="1" id="KW-0472">Membrane</keyword>
<evidence type="ECO:0000256" key="1">
    <source>
        <dbReference type="SAM" id="Phobius"/>
    </source>
</evidence>
<evidence type="ECO:0000313" key="2">
    <source>
        <dbReference type="EMBL" id="GBL44421.1"/>
    </source>
</evidence>
<dbReference type="Proteomes" id="UP000286806">
    <property type="component" value="Unassembled WGS sequence"/>
</dbReference>
<dbReference type="AlphaFoldDB" id="A0A401J9W8"/>
<name>A0A401J9W8_9PROT</name>
<sequence length="106" mass="12255">MTTTKMNWRAIDADPRFQALHRKKSRFLWGLMIFSMVYYFLLPIGAAYFQDLFKIKVWGPVNIGLLFALSEFVVAWLIAFIYSRKANAEFDSMAQDIVNDAHNLGA</sequence>
<comment type="caution">
    <text evidence="2">The sequence shown here is derived from an EMBL/GenBank/DDBJ whole genome shotgun (WGS) entry which is preliminary data.</text>
</comment>
<protein>
    <submittedName>
        <fullName evidence="2">Membrane protein</fullName>
    </submittedName>
</protein>
<keyword evidence="1" id="KW-1133">Transmembrane helix</keyword>
<dbReference type="PANTHER" id="PTHR38441">
    <property type="entry name" value="INTEGRAL MEMBRANE PROTEIN-RELATED"/>
    <property type="match status" value="1"/>
</dbReference>
<dbReference type="InterPro" id="IPR007436">
    <property type="entry name" value="DUF485"/>
</dbReference>
<organism evidence="2 3">
    <name type="scientific">Sulfuriferula multivorans</name>
    <dbReference type="NCBI Taxonomy" id="1559896"/>
    <lineage>
        <taxon>Bacteria</taxon>
        <taxon>Pseudomonadati</taxon>
        <taxon>Pseudomonadota</taxon>
        <taxon>Betaproteobacteria</taxon>
        <taxon>Nitrosomonadales</taxon>
        <taxon>Sulfuricellaceae</taxon>
        <taxon>Sulfuriferula</taxon>
    </lineage>
</organism>
<proteinExistence type="predicted"/>
<feature type="transmembrane region" description="Helical" evidence="1">
    <location>
        <begin position="61"/>
        <end position="83"/>
    </location>
</feature>
<keyword evidence="1" id="KW-0812">Transmembrane</keyword>
<dbReference type="PANTHER" id="PTHR38441:SF1">
    <property type="entry name" value="MEMBRANE PROTEIN"/>
    <property type="match status" value="1"/>
</dbReference>
<dbReference type="OrthoDB" id="5297034at2"/>
<evidence type="ECO:0000313" key="3">
    <source>
        <dbReference type="Proteomes" id="UP000286806"/>
    </source>
</evidence>
<gene>
    <name evidence="2" type="ORF">SFMTTN_0216</name>
</gene>
<dbReference type="EMBL" id="BGOW01000001">
    <property type="protein sequence ID" value="GBL44421.1"/>
    <property type="molecule type" value="Genomic_DNA"/>
</dbReference>
<feature type="transmembrane region" description="Helical" evidence="1">
    <location>
        <begin position="27"/>
        <end position="49"/>
    </location>
</feature>
<accession>A0A401J9W8</accession>
<dbReference type="RefSeq" id="WP_124703251.1">
    <property type="nucleotide sequence ID" value="NZ_BGOW01000001.1"/>
</dbReference>
<keyword evidence="3" id="KW-1185">Reference proteome</keyword>
<reference evidence="2 3" key="1">
    <citation type="journal article" date="2019" name="Front. Microbiol.">
        <title>Genomes of Neutrophilic Sulfur-Oxidizing Chemolithoautotrophs Representing 9 Proteobacterial Species From 8 Genera.</title>
        <authorList>
            <person name="Watanabe T."/>
            <person name="Kojima H."/>
            <person name="Umezawa K."/>
            <person name="Hori C."/>
            <person name="Takasuka T.E."/>
            <person name="Kato Y."/>
            <person name="Fukui M."/>
        </authorList>
    </citation>
    <scope>NUCLEOTIDE SEQUENCE [LARGE SCALE GENOMIC DNA]</scope>
    <source>
        <strain evidence="2 3">TTN</strain>
    </source>
</reference>